<dbReference type="InterPro" id="IPR001789">
    <property type="entry name" value="Sig_transdc_resp-reg_receiver"/>
</dbReference>
<dbReference type="Pfam" id="PF13188">
    <property type="entry name" value="PAS_8"/>
    <property type="match status" value="1"/>
</dbReference>
<dbReference type="AlphaFoldDB" id="Q2LW86"/>
<feature type="domain" description="PAS" evidence="8">
    <location>
        <begin position="153"/>
        <end position="219"/>
    </location>
</feature>
<dbReference type="SMART" id="SM00471">
    <property type="entry name" value="HDc"/>
    <property type="match status" value="1"/>
</dbReference>
<dbReference type="PROSITE" id="PS50112">
    <property type="entry name" value="PAS"/>
    <property type="match status" value="2"/>
</dbReference>
<dbReference type="GO" id="GO:0003677">
    <property type="term" value="F:DNA binding"/>
    <property type="evidence" value="ECO:0007669"/>
    <property type="project" value="UniProtKB-KW"/>
</dbReference>
<feature type="domain" description="PAC" evidence="9">
    <location>
        <begin position="223"/>
        <end position="273"/>
    </location>
</feature>
<gene>
    <name evidence="12" type="ORF">SYN_01234</name>
</gene>
<dbReference type="eggNOG" id="COG0745">
    <property type="taxonomic scope" value="Bacteria"/>
</dbReference>
<dbReference type="InterPro" id="IPR013767">
    <property type="entry name" value="PAS_fold"/>
</dbReference>
<dbReference type="InParanoid" id="Q2LW86"/>
<sequence>MKEIIHEFKWICHMDLTSRILIVDDLPQERWMLGALLKSYDYELSYATNGHEALELAKKINPDLILLDVMMPGMDGFEVCRRIRKTPLIAEVPIMMVTALNEAEVRRKGVEIGADDFISKPFDRAELQARVRNITRLNRHRRHRLHEERVIQEKLFNALPDGLMVLAENGTIQIVNPALRRMLLYRDSTELMGRTLSELLAPDYRETFEGSFHRCLSDPSCMENNQLDFLRRDGSRMTAELTVTSLAGEGMRALQVILRDITDRIKTESRLRESEEQYRVLFMGSTQGILATDMETKRFTFANPAVCRMLGYSEEELLRLGLADIHPRNFLDCAVIEFELQVRGEREISSGIPYLRKDGTVFYADTSGSKTLFKGRECHVSFLTEVTQRKLAEETLELTLNNLKKAFAGAIQVMVSAVEARDSYTAGHQRRTADLASTIAGEMGLSQEKIDAIRMAGSIHDIGKLFVPSEILCKPAKLFDIEFTLIKEHPRQGFEILKDVDFPWPLADIIYQHHERIDGSGYPRNLKGDDILVEARILSVADTVEAMASHRPYRPGLGLDLALEEIEKNRGIFYDCVAVDACLRLFREKGYNFSLT</sequence>
<feature type="domain" description="HD" evidence="10">
    <location>
        <begin position="425"/>
        <end position="547"/>
    </location>
</feature>
<dbReference type="PANTHER" id="PTHR45228">
    <property type="entry name" value="CYCLIC DI-GMP PHOSPHODIESTERASE TM_0186-RELATED"/>
    <property type="match status" value="1"/>
</dbReference>
<dbReference type="InterPro" id="IPR037522">
    <property type="entry name" value="HD_GYP_dom"/>
</dbReference>
<dbReference type="CDD" id="cd00130">
    <property type="entry name" value="PAS"/>
    <property type="match status" value="2"/>
</dbReference>
<evidence type="ECO:0000313" key="12">
    <source>
        <dbReference type="EMBL" id="ABC78345.1"/>
    </source>
</evidence>
<dbReference type="InterPro" id="IPR000014">
    <property type="entry name" value="PAS"/>
</dbReference>
<keyword evidence="1 6" id="KW-0597">Phosphoprotein</keyword>
<dbReference type="SMART" id="SM00448">
    <property type="entry name" value="REC"/>
    <property type="match status" value="1"/>
</dbReference>
<dbReference type="Gene3D" id="1.10.3210.10">
    <property type="entry name" value="Hypothetical protein af1432"/>
    <property type="match status" value="1"/>
</dbReference>
<dbReference type="Gene3D" id="3.30.450.20">
    <property type="entry name" value="PAS domain"/>
    <property type="match status" value="2"/>
</dbReference>
<feature type="domain" description="Response regulatory" evidence="7">
    <location>
        <begin position="19"/>
        <end position="135"/>
    </location>
</feature>
<dbReference type="HOGENOM" id="CLU_000445_92_5_7"/>
<dbReference type="InterPro" id="IPR035965">
    <property type="entry name" value="PAS-like_dom_sf"/>
</dbReference>
<keyword evidence="2" id="KW-0902">Two-component regulatory system</keyword>
<dbReference type="PROSITE" id="PS51832">
    <property type="entry name" value="HD_GYP"/>
    <property type="match status" value="1"/>
</dbReference>
<dbReference type="EMBL" id="CP000252">
    <property type="protein sequence ID" value="ABC78345.1"/>
    <property type="molecule type" value="Genomic_DNA"/>
</dbReference>
<evidence type="ECO:0000313" key="13">
    <source>
        <dbReference type="Proteomes" id="UP000001933"/>
    </source>
</evidence>
<name>Q2LW86_SYNAS</name>
<dbReference type="InterPro" id="IPR006675">
    <property type="entry name" value="HDIG_dom"/>
</dbReference>
<dbReference type="InterPro" id="IPR052020">
    <property type="entry name" value="Cyclic_di-GMP/3'3'-cGAMP_PDE"/>
</dbReference>
<reference evidence="12 13" key="1">
    <citation type="journal article" date="2007" name="Proc. Natl. Acad. Sci. U.S.A.">
        <title>The genome of Syntrophus aciditrophicus: life at the thermodynamic limit of microbial growth.</title>
        <authorList>
            <person name="McInerney M.J."/>
            <person name="Rohlin L."/>
            <person name="Mouttaki H."/>
            <person name="Kim U."/>
            <person name="Krupp R.S."/>
            <person name="Rios-Hernandez L."/>
            <person name="Sieber J."/>
            <person name="Struchtemeyer C.G."/>
            <person name="Bhattacharyya A."/>
            <person name="Campbell J.W."/>
            <person name="Gunsalus R.P."/>
        </authorList>
    </citation>
    <scope>NUCLEOTIDE SEQUENCE [LARGE SCALE GENOMIC DNA]</scope>
    <source>
        <strain evidence="12 13">SB</strain>
    </source>
</reference>
<dbReference type="InterPro" id="IPR000700">
    <property type="entry name" value="PAS-assoc_C"/>
</dbReference>
<dbReference type="NCBIfam" id="TIGR00277">
    <property type="entry name" value="HDIG"/>
    <property type="match status" value="1"/>
</dbReference>
<dbReference type="eggNOG" id="COG2202">
    <property type="taxonomic scope" value="Bacteria"/>
</dbReference>
<keyword evidence="3" id="KW-0805">Transcription regulation</keyword>
<dbReference type="STRING" id="56780.SYN_01234"/>
<evidence type="ECO:0000256" key="5">
    <source>
        <dbReference type="ARBA" id="ARBA00023163"/>
    </source>
</evidence>
<feature type="domain" description="HD-GYP" evidence="11">
    <location>
        <begin position="403"/>
        <end position="596"/>
    </location>
</feature>
<dbReference type="PROSITE" id="PS50113">
    <property type="entry name" value="PAC"/>
    <property type="match status" value="1"/>
</dbReference>
<dbReference type="SUPFAM" id="SSF55785">
    <property type="entry name" value="PYP-like sensor domain (PAS domain)"/>
    <property type="match status" value="2"/>
</dbReference>
<keyword evidence="13" id="KW-1185">Reference proteome</keyword>
<evidence type="ECO:0000256" key="2">
    <source>
        <dbReference type="ARBA" id="ARBA00023012"/>
    </source>
</evidence>
<dbReference type="FunFam" id="3.40.50.2300:FF:000001">
    <property type="entry name" value="DNA-binding response regulator PhoB"/>
    <property type="match status" value="1"/>
</dbReference>
<dbReference type="Pfam" id="PF00989">
    <property type="entry name" value="PAS"/>
    <property type="match status" value="1"/>
</dbReference>
<proteinExistence type="predicted"/>
<dbReference type="Proteomes" id="UP000001933">
    <property type="component" value="Chromosome"/>
</dbReference>
<dbReference type="InterPro" id="IPR011006">
    <property type="entry name" value="CheY-like_superfamily"/>
</dbReference>
<dbReference type="CDD" id="cd00077">
    <property type="entry name" value="HDc"/>
    <property type="match status" value="1"/>
</dbReference>
<accession>Q2LW86</accession>
<dbReference type="SMART" id="SM00086">
    <property type="entry name" value="PAC"/>
    <property type="match status" value="2"/>
</dbReference>
<dbReference type="PANTHER" id="PTHR45228:SF1">
    <property type="entry name" value="CYCLIC DI-GMP PHOSPHODIESTERASE TM_0186"/>
    <property type="match status" value="1"/>
</dbReference>
<evidence type="ECO:0000259" key="10">
    <source>
        <dbReference type="PROSITE" id="PS51831"/>
    </source>
</evidence>
<evidence type="ECO:0000256" key="3">
    <source>
        <dbReference type="ARBA" id="ARBA00023015"/>
    </source>
</evidence>
<evidence type="ECO:0000256" key="6">
    <source>
        <dbReference type="PROSITE-ProRule" id="PRU00169"/>
    </source>
</evidence>
<evidence type="ECO:0000259" key="7">
    <source>
        <dbReference type="PROSITE" id="PS50110"/>
    </source>
</evidence>
<dbReference type="InterPro" id="IPR006674">
    <property type="entry name" value="HD_domain"/>
</dbReference>
<dbReference type="SUPFAM" id="SSF52172">
    <property type="entry name" value="CheY-like"/>
    <property type="match status" value="1"/>
</dbReference>
<evidence type="ECO:0000259" key="11">
    <source>
        <dbReference type="PROSITE" id="PS51832"/>
    </source>
</evidence>
<dbReference type="NCBIfam" id="TIGR00229">
    <property type="entry name" value="sensory_box"/>
    <property type="match status" value="2"/>
</dbReference>
<dbReference type="SMART" id="SM00091">
    <property type="entry name" value="PAS"/>
    <property type="match status" value="2"/>
</dbReference>
<evidence type="ECO:0000256" key="4">
    <source>
        <dbReference type="ARBA" id="ARBA00023125"/>
    </source>
</evidence>
<evidence type="ECO:0000259" key="8">
    <source>
        <dbReference type="PROSITE" id="PS50112"/>
    </source>
</evidence>
<dbReference type="KEGG" id="sat:SYN_01234"/>
<feature type="domain" description="PAS" evidence="8">
    <location>
        <begin position="274"/>
        <end position="318"/>
    </location>
</feature>
<dbReference type="GO" id="GO:0000160">
    <property type="term" value="P:phosphorelay signal transduction system"/>
    <property type="evidence" value="ECO:0007669"/>
    <property type="project" value="UniProtKB-KW"/>
</dbReference>
<evidence type="ECO:0000256" key="1">
    <source>
        <dbReference type="ARBA" id="ARBA00022553"/>
    </source>
</evidence>
<dbReference type="Gene3D" id="3.40.50.2300">
    <property type="match status" value="1"/>
</dbReference>
<keyword evidence="4" id="KW-0238">DNA-binding</keyword>
<dbReference type="SUPFAM" id="SSF109604">
    <property type="entry name" value="HD-domain/PDEase-like"/>
    <property type="match status" value="1"/>
</dbReference>
<organism evidence="12 13">
    <name type="scientific">Syntrophus aciditrophicus (strain SB)</name>
    <dbReference type="NCBI Taxonomy" id="56780"/>
    <lineage>
        <taxon>Bacteria</taxon>
        <taxon>Pseudomonadati</taxon>
        <taxon>Thermodesulfobacteriota</taxon>
        <taxon>Syntrophia</taxon>
        <taxon>Syntrophales</taxon>
        <taxon>Syntrophaceae</taxon>
        <taxon>Syntrophus</taxon>
    </lineage>
</organism>
<dbReference type="GO" id="GO:0006355">
    <property type="term" value="P:regulation of DNA-templated transcription"/>
    <property type="evidence" value="ECO:0007669"/>
    <property type="project" value="InterPro"/>
</dbReference>
<dbReference type="PROSITE" id="PS51831">
    <property type="entry name" value="HD"/>
    <property type="match status" value="1"/>
</dbReference>
<feature type="modified residue" description="4-aspartylphosphate" evidence="6">
    <location>
        <position position="68"/>
    </location>
</feature>
<protein>
    <submittedName>
        <fullName evidence="12">Response regulator receiver domain with sensory domain</fullName>
    </submittedName>
</protein>
<dbReference type="InterPro" id="IPR001610">
    <property type="entry name" value="PAC"/>
</dbReference>
<dbReference type="InterPro" id="IPR003607">
    <property type="entry name" value="HD/PDEase_dom"/>
</dbReference>
<keyword evidence="5" id="KW-0804">Transcription</keyword>
<evidence type="ECO:0000259" key="9">
    <source>
        <dbReference type="PROSITE" id="PS50113"/>
    </source>
</evidence>
<dbReference type="PROSITE" id="PS50110">
    <property type="entry name" value="RESPONSE_REGULATORY"/>
    <property type="match status" value="1"/>
</dbReference>
<dbReference type="eggNOG" id="COG2206">
    <property type="taxonomic scope" value="Bacteria"/>
</dbReference>
<dbReference type="CDD" id="cd17538">
    <property type="entry name" value="REC_D1_PleD-like"/>
    <property type="match status" value="1"/>
</dbReference>
<dbReference type="Pfam" id="PF00072">
    <property type="entry name" value="Response_reg"/>
    <property type="match status" value="1"/>
</dbReference>
<dbReference type="Pfam" id="PF13487">
    <property type="entry name" value="HD_5"/>
    <property type="match status" value="1"/>
</dbReference>